<feature type="non-terminal residue" evidence="13">
    <location>
        <position position="1"/>
    </location>
</feature>
<keyword evidence="7 9" id="KW-0862">Zinc</keyword>
<dbReference type="PROSITE" id="PS50103">
    <property type="entry name" value="ZF_C3H1"/>
    <property type="match status" value="1"/>
</dbReference>
<evidence type="ECO:0000256" key="3">
    <source>
        <dbReference type="ARBA" id="ARBA00022723"/>
    </source>
</evidence>
<keyword evidence="6" id="KW-0378">Hydrolase</keyword>
<evidence type="ECO:0000256" key="9">
    <source>
        <dbReference type="PROSITE-ProRule" id="PRU00723"/>
    </source>
</evidence>
<evidence type="ECO:0008006" key="15">
    <source>
        <dbReference type="Google" id="ProtNLM"/>
    </source>
</evidence>
<dbReference type="CDD" id="cd06008">
    <property type="entry name" value="NF-X1-zinc-finger"/>
    <property type="match status" value="1"/>
</dbReference>
<dbReference type="PANTHER" id="PTHR10887:SF445">
    <property type="entry name" value="NFX1-TYPE ZINC FINGER-CONTAINING PROTEIN 1"/>
    <property type="match status" value="1"/>
</dbReference>
<dbReference type="GO" id="GO:0004386">
    <property type="term" value="F:helicase activity"/>
    <property type="evidence" value="ECO:0007669"/>
    <property type="project" value="InterPro"/>
</dbReference>
<dbReference type="GO" id="GO:0005737">
    <property type="term" value="C:cytoplasm"/>
    <property type="evidence" value="ECO:0007669"/>
    <property type="project" value="UniProtKB-SubCell"/>
</dbReference>
<reference evidence="13" key="1">
    <citation type="submission" date="2021-03" db="EMBL/GenBank/DDBJ databases">
        <title>Comparative genomics and phylogenomic investigation of the class Geoglossomycetes provide insights into ecological specialization and systematics.</title>
        <authorList>
            <person name="Melie T."/>
            <person name="Pirro S."/>
            <person name="Miller A.N."/>
            <person name="Quandt A."/>
        </authorList>
    </citation>
    <scope>NUCLEOTIDE SEQUENCE</scope>
    <source>
        <strain evidence="13">CAQ_001_2017</strain>
    </source>
</reference>
<evidence type="ECO:0000256" key="5">
    <source>
        <dbReference type="ARBA" id="ARBA00022771"/>
    </source>
</evidence>
<dbReference type="Pfam" id="PF20173">
    <property type="entry name" value="ZnF_RZ-type"/>
    <property type="match status" value="1"/>
</dbReference>
<proteinExistence type="predicted"/>
<evidence type="ECO:0000256" key="8">
    <source>
        <dbReference type="ARBA" id="ARBA00022859"/>
    </source>
</evidence>
<dbReference type="InterPro" id="IPR000571">
    <property type="entry name" value="Znf_CCCH"/>
</dbReference>
<protein>
    <recommendedName>
        <fullName evidence="15">NF-X1 finger and helicase domain protein</fullName>
    </recommendedName>
</protein>
<keyword evidence="8" id="KW-0391">Immunity</keyword>
<dbReference type="GO" id="GO:0002376">
    <property type="term" value="P:immune system process"/>
    <property type="evidence" value="ECO:0007669"/>
    <property type="project" value="UniProtKB-KW"/>
</dbReference>
<gene>
    <name evidence="13" type="ORF">GP486_004140</name>
</gene>
<comment type="subcellular location">
    <subcellularLocation>
        <location evidence="1">Cytoplasm</location>
    </subcellularLocation>
</comment>
<keyword evidence="6" id="KW-0347">Helicase</keyword>
<keyword evidence="3 9" id="KW-0479">Metal-binding</keyword>
<dbReference type="GO" id="GO:0031048">
    <property type="term" value="P:regulatory ncRNA-mediated heterochromatin formation"/>
    <property type="evidence" value="ECO:0007669"/>
    <property type="project" value="TreeGrafter"/>
</dbReference>
<dbReference type="InterPro" id="IPR041677">
    <property type="entry name" value="DNA2/NAM7_AAA_11"/>
</dbReference>
<name>A0A9P8RPK5_9PEZI</name>
<dbReference type="InterPro" id="IPR046439">
    <property type="entry name" value="ZF_RZ_dom"/>
</dbReference>
<dbReference type="GO" id="GO:0031380">
    <property type="term" value="C:nuclear RNA-directed RNA polymerase complex"/>
    <property type="evidence" value="ECO:0007669"/>
    <property type="project" value="TreeGrafter"/>
</dbReference>
<feature type="domain" description="RZ-type" evidence="12">
    <location>
        <begin position="1840"/>
        <end position="1912"/>
    </location>
</feature>
<evidence type="ECO:0000313" key="13">
    <source>
        <dbReference type="EMBL" id="KAH0559346.1"/>
    </source>
</evidence>
<feature type="domain" description="C3H1-type" evidence="11">
    <location>
        <begin position="1"/>
        <end position="22"/>
    </location>
</feature>
<keyword evidence="14" id="KW-1185">Reference proteome</keyword>
<keyword evidence="5 9" id="KW-0863">Zinc-finger</keyword>
<feature type="zinc finger region" description="C3H1-type" evidence="9">
    <location>
        <begin position="1"/>
        <end position="22"/>
    </location>
</feature>
<evidence type="ECO:0000256" key="4">
    <source>
        <dbReference type="ARBA" id="ARBA00022737"/>
    </source>
</evidence>
<evidence type="ECO:0000256" key="2">
    <source>
        <dbReference type="ARBA" id="ARBA00022490"/>
    </source>
</evidence>
<keyword evidence="2" id="KW-0963">Cytoplasm</keyword>
<evidence type="ECO:0000259" key="11">
    <source>
        <dbReference type="PROSITE" id="PS50103"/>
    </source>
</evidence>
<evidence type="ECO:0000259" key="12">
    <source>
        <dbReference type="PROSITE" id="PS51981"/>
    </source>
</evidence>
<sequence>PCFDFKRGRCNRIKCRFSHDTSTATAGSSSTTNPQPREETETQTQALCQKWTYMIPKPNTNSLRFGATVDTKNFFQMGWNLVESEDATTRQHIITKLSTEAGLAIIKTLTDTMDASQKDEITVTIFRDRTLPFYRIISYPDVLSSLILETPTDTIYTFLFGPGGRRGLSMFRFTATALSGMILDPSSDEEFSSIAISSSLAVLDRLIETNQSAQVIEGFTAIVETISACIPEDFMAPNARQSLTRIRRRLNIGSSLPFAPTQLTPRNSLSAAFELSQDLPGNLSNNGARHDNDHASIADIQILPTAQEITSSRQEYLPLINSTQHYLPGLAGLLDRQFRLLREDTVGQLRDAVREEVTRLGHPNHNVPAAQQGQQGVRKLIYHNARFSRMCIDRRKGLQVIAEFDQPPQIKNKSIKQREDWWKGSKLLQVDSLVCFVSSGGKTIFMSVCDSRPPSHRKKDSDSDDKRRLDDIPSLFRQANCASVLLGLAEHKTEDAIWISTHIVPSKTRQSLVEFPGVLLPSFQPTLQALQKMSQTLNLPFAEIVAPDSQTSAVIKPPAYATKRGFGFNLDVLAGVPLILKPGQSFDFTKLDAGSTLDEAQQFAVIQALSTGLALIQGPPGTGKSYTGVAIIKALLHNRKAADLGPIICVCYTNHALDQLLEHLVKDGVTQVIRLGSRSKSNLLQNFTLRHVAEAVEPTKTEKHDRWEHNRDIGETLLEIEVILSWLNDPKSWTNIRAHLMETHNQHHKQLFGKGVDQDGFREVKGKKFRAVESWLRGAPKKLTSNRPVTQLSAISLRDMSKSERGALHKHWIEQRSAQLTNDLIHALDSYHDSKSALDNCHSELDLRCLREAHIIGVTTSGLARNIKLLQRVRAKVMLCEEAGEVLEAHTLTAFLPGVEHVILIGDHEQLRPQINNYELQHDNPRGKRYSLDISLFERLVKPQMGNLQVPLSTLKTQRRMHPSISELVRVPLYPDLQDYPSVLEYPEVDGMRDRLYWLDHQEKEDPRPAQAISLSRTNTFEVDLVAALTSHLVRQGTYASEDIAIITPYLGQLQKIKKRLANSFEIIVGDRDLEELEAKGLQDDPEISTDGQAQVQKTTLLNALRIATVDNFQGEEAKVIVVSLVRSNDEQKCGFLKTSNRINVLLSRARHGMYIIGNSDTSRPVPMWAEVLSIFERSNNIGPSLALCCPRHKDTPIEVLVPDDFARLAPEGGCARRCSSRLPCGHSCPNMCHSTPLHNAVRCLERCPRTKKGCEHECPRPCGDPCEPTCQVILFNTPLLCGHIARRLTCHEAQMLEEVRCQVQIKQVMKHCEHKIRVCCHELPLDIDYPCSATCGAALTCGHNCTHTCKDCNIRVDGMIVERKHGVCKTRCGRPYTTCSHSCKAPCHGDMPCPLCTEPCEVSCNHSKCSKLCHEPCVPCAEDCSWSCPHRGQCSLPCAVPCNLLPCSERCANMLACGHQCPSICGEVCRGVAYCQICAHPTIKGMVVDFILSSTFEEVDLDKDPCIIPPCGHILTLESMDGHMSMSNFYTMNADGSIVGLKNSAEPFSASEMKSCPTCRGPLRNLNRYSRIVRRALIDEATKKFIVWANAEFIPLVTRMQAIEAELRETAGGSQKASDGVSLETPLSGPLQIKGTHDQQISQIGRLTRKENRYKSIIGLRKAIKKFLQQVSEKEQPFGRIYDLVQDARRHRGINIDLHSEVDILQVRNRLLTTVLLIRCDYTILLTFLNHRKGETGANSPSVQADLSINRKECEELIVESHSRTQPLSIVEGHLYWARFLALERSLAEPGSELLDEARKHLQLARKICDKYPDQTAGMRNEVEDAEKMLRGSTFYMPVSNEEKAAVYAAMAHDFRGTGHWYYCENGHPFTIGECGMPMETSRCPQCGSPVGGRNHQAVGGVRHATDLERQFGGLEI</sequence>
<evidence type="ECO:0000256" key="1">
    <source>
        <dbReference type="ARBA" id="ARBA00004496"/>
    </source>
</evidence>
<dbReference type="PANTHER" id="PTHR10887">
    <property type="entry name" value="DNA2/NAM7 HELICASE FAMILY"/>
    <property type="match status" value="1"/>
</dbReference>
<dbReference type="GO" id="GO:0008270">
    <property type="term" value="F:zinc ion binding"/>
    <property type="evidence" value="ECO:0007669"/>
    <property type="project" value="UniProtKB-KW"/>
</dbReference>
<dbReference type="SUPFAM" id="SSF52540">
    <property type="entry name" value="P-loop containing nucleoside triphosphate hydrolases"/>
    <property type="match status" value="1"/>
</dbReference>
<dbReference type="FunFam" id="3.40.50.300:FF:001660">
    <property type="entry name" value="NF-X1 finger and helicase protein, putative"/>
    <property type="match status" value="1"/>
</dbReference>
<dbReference type="SMART" id="SM00438">
    <property type="entry name" value="ZnF_NFX"/>
    <property type="match status" value="4"/>
</dbReference>
<dbReference type="PROSITE" id="PS51981">
    <property type="entry name" value="ZF_RZ"/>
    <property type="match status" value="1"/>
</dbReference>
<dbReference type="EMBL" id="JAGHQM010000621">
    <property type="protein sequence ID" value="KAH0559346.1"/>
    <property type="molecule type" value="Genomic_DNA"/>
</dbReference>
<dbReference type="InterPro" id="IPR027417">
    <property type="entry name" value="P-loop_NTPase"/>
</dbReference>
<dbReference type="Gene3D" id="3.40.50.300">
    <property type="entry name" value="P-loop containing nucleotide triphosphate hydrolases"/>
    <property type="match status" value="2"/>
</dbReference>
<dbReference type="InterPro" id="IPR041679">
    <property type="entry name" value="DNA2/NAM7-like_C"/>
</dbReference>
<keyword evidence="6" id="KW-0067">ATP-binding</keyword>
<dbReference type="InterPro" id="IPR045055">
    <property type="entry name" value="DNA2/NAM7-like"/>
</dbReference>
<dbReference type="CDD" id="cd18808">
    <property type="entry name" value="SF1_C_Upf1"/>
    <property type="match status" value="1"/>
</dbReference>
<keyword evidence="6" id="KW-0547">Nucleotide-binding</keyword>
<comment type="caution">
    <text evidence="13">The sequence shown here is derived from an EMBL/GenBank/DDBJ whole genome shotgun (WGS) entry which is preliminary data.</text>
</comment>
<evidence type="ECO:0000256" key="7">
    <source>
        <dbReference type="ARBA" id="ARBA00022833"/>
    </source>
</evidence>
<evidence type="ECO:0000256" key="6">
    <source>
        <dbReference type="ARBA" id="ARBA00022806"/>
    </source>
</evidence>
<dbReference type="Pfam" id="PF13086">
    <property type="entry name" value="AAA_11"/>
    <property type="match status" value="1"/>
</dbReference>
<dbReference type="Pfam" id="PF13087">
    <property type="entry name" value="AAA_12"/>
    <property type="match status" value="1"/>
</dbReference>
<dbReference type="Proteomes" id="UP000750711">
    <property type="component" value="Unassembled WGS sequence"/>
</dbReference>
<feature type="region of interest" description="Disordered" evidence="10">
    <location>
        <begin position="21"/>
        <end position="42"/>
    </location>
</feature>
<evidence type="ECO:0000313" key="14">
    <source>
        <dbReference type="Proteomes" id="UP000750711"/>
    </source>
</evidence>
<dbReference type="CDD" id="cd17936">
    <property type="entry name" value="EEXXEc_NFX1"/>
    <property type="match status" value="1"/>
</dbReference>
<feature type="compositionally biased region" description="Low complexity" evidence="10">
    <location>
        <begin position="21"/>
        <end position="32"/>
    </location>
</feature>
<organism evidence="13 14">
    <name type="scientific">Trichoglossum hirsutum</name>
    <dbReference type="NCBI Taxonomy" id="265104"/>
    <lineage>
        <taxon>Eukaryota</taxon>
        <taxon>Fungi</taxon>
        <taxon>Dikarya</taxon>
        <taxon>Ascomycota</taxon>
        <taxon>Pezizomycotina</taxon>
        <taxon>Geoglossomycetes</taxon>
        <taxon>Geoglossales</taxon>
        <taxon>Geoglossaceae</taxon>
        <taxon>Trichoglossum</taxon>
    </lineage>
</organism>
<dbReference type="InterPro" id="IPR047187">
    <property type="entry name" value="SF1_C_Upf1"/>
</dbReference>
<dbReference type="InterPro" id="IPR000967">
    <property type="entry name" value="Znf_NFX1"/>
</dbReference>
<evidence type="ECO:0000256" key="10">
    <source>
        <dbReference type="SAM" id="MobiDB-lite"/>
    </source>
</evidence>
<keyword evidence="4" id="KW-0677">Repeat</keyword>
<accession>A0A9P8RPK5</accession>